<evidence type="ECO:0000256" key="1">
    <source>
        <dbReference type="ARBA" id="ARBA00008857"/>
    </source>
</evidence>
<dbReference type="InterPro" id="IPR025166">
    <property type="entry name" value="Integrase_DNA_bind_dom"/>
</dbReference>
<keyword evidence="2" id="KW-0229">DNA integration</keyword>
<dbReference type="InterPro" id="IPR011010">
    <property type="entry name" value="DNA_brk_join_enz"/>
</dbReference>
<evidence type="ECO:0000259" key="6">
    <source>
        <dbReference type="PROSITE" id="PS51898"/>
    </source>
</evidence>
<dbReference type="InterPro" id="IPR053876">
    <property type="entry name" value="Phage_int_M"/>
</dbReference>
<evidence type="ECO:0000256" key="4">
    <source>
        <dbReference type="ARBA" id="ARBA00023172"/>
    </source>
</evidence>
<dbReference type="PANTHER" id="PTHR30629">
    <property type="entry name" value="PROPHAGE INTEGRASE"/>
    <property type="match status" value="1"/>
</dbReference>
<evidence type="ECO:0000313" key="8">
    <source>
        <dbReference type="EMBL" id="MFD1786520.1"/>
    </source>
</evidence>
<gene>
    <name evidence="8" type="ORF">ACFSC3_02935</name>
</gene>
<dbReference type="Pfam" id="PF22022">
    <property type="entry name" value="Phage_int_M"/>
    <property type="match status" value="1"/>
</dbReference>
<keyword evidence="4" id="KW-0233">DNA recombination</keyword>
<dbReference type="PROSITE" id="PS51900">
    <property type="entry name" value="CB"/>
    <property type="match status" value="1"/>
</dbReference>
<dbReference type="Pfam" id="PF00589">
    <property type="entry name" value="Phage_integrase"/>
    <property type="match status" value="1"/>
</dbReference>
<organism evidence="8 9">
    <name type="scientific">Sphingomonas floccifaciens</name>
    <dbReference type="NCBI Taxonomy" id="1844115"/>
    <lineage>
        <taxon>Bacteria</taxon>
        <taxon>Pseudomonadati</taxon>
        <taxon>Pseudomonadota</taxon>
        <taxon>Alphaproteobacteria</taxon>
        <taxon>Sphingomonadales</taxon>
        <taxon>Sphingomonadaceae</taxon>
        <taxon>Sphingomonas</taxon>
    </lineage>
</organism>
<name>A0ABW4NB47_9SPHN</name>
<dbReference type="InterPro" id="IPR010998">
    <property type="entry name" value="Integrase_recombinase_N"/>
</dbReference>
<keyword evidence="9" id="KW-1185">Reference proteome</keyword>
<evidence type="ECO:0000256" key="5">
    <source>
        <dbReference type="PROSITE-ProRule" id="PRU01248"/>
    </source>
</evidence>
<dbReference type="Gene3D" id="1.10.443.10">
    <property type="entry name" value="Intergrase catalytic core"/>
    <property type="match status" value="1"/>
</dbReference>
<feature type="domain" description="Tyr recombinase" evidence="6">
    <location>
        <begin position="203"/>
        <end position="386"/>
    </location>
</feature>
<evidence type="ECO:0000313" key="9">
    <source>
        <dbReference type="Proteomes" id="UP001597283"/>
    </source>
</evidence>
<dbReference type="Pfam" id="PF13356">
    <property type="entry name" value="Arm-DNA-bind_3"/>
    <property type="match status" value="1"/>
</dbReference>
<protein>
    <submittedName>
        <fullName evidence="8">Tyrosine-type recombinase/integrase</fullName>
    </submittedName>
</protein>
<dbReference type="RefSeq" id="WP_380938594.1">
    <property type="nucleotide sequence ID" value="NZ_JBHUFC010000002.1"/>
</dbReference>
<dbReference type="PANTHER" id="PTHR30629:SF2">
    <property type="entry name" value="PROPHAGE INTEGRASE INTS-RELATED"/>
    <property type="match status" value="1"/>
</dbReference>
<evidence type="ECO:0000259" key="7">
    <source>
        <dbReference type="PROSITE" id="PS51900"/>
    </source>
</evidence>
<dbReference type="InterPro" id="IPR038488">
    <property type="entry name" value="Integrase_DNA-bd_sf"/>
</dbReference>
<accession>A0ABW4NB47</accession>
<comment type="similarity">
    <text evidence="1">Belongs to the 'phage' integrase family.</text>
</comment>
<dbReference type="InterPro" id="IPR013762">
    <property type="entry name" value="Integrase-like_cat_sf"/>
</dbReference>
<dbReference type="PROSITE" id="PS51898">
    <property type="entry name" value="TYR_RECOMBINASE"/>
    <property type="match status" value="1"/>
</dbReference>
<dbReference type="Proteomes" id="UP001597283">
    <property type="component" value="Unassembled WGS sequence"/>
</dbReference>
<feature type="domain" description="Core-binding (CB)" evidence="7">
    <location>
        <begin position="98"/>
        <end position="179"/>
    </location>
</feature>
<reference evidence="9" key="1">
    <citation type="journal article" date="2019" name="Int. J. Syst. Evol. Microbiol.">
        <title>The Global Catalogue of Microorganisms (GCM) 10K type strain sequencing project: providing services to taxonomists for standard genome sequencing and annotation.</title>
        <authorList>
            <consortium name="The Broad Institute Genomics Platform"/>
            <consortium name="The Broad Institute Genome Sequencing Center for Infectious Disease"/>
            <person name="Wu L."/>
            <person name="Ma J."/>
        </authorList>
    </citation>
    <scope>NUCLEOTIDE SEQUENCE [LARGE SCALE GENOMIC DNA]</scope>
    <source>
        <strain evidence="9">Q85</strain>
    </source>
</reference>
<evidence type="ECO:0000256" key="2">
    <source>
        <dbReference type="ARBA" id="ARBA00022908"/>
    </source>
</evidence>
<dbReference type="SUPFAM" id="SSF56349">
    <property type="entry name" value="DNA breaking-rejoining enzymes"/>
    <property type="match status" value="1"/>
</dbReference>
<dbReference type="InterPro" id="IPR002104">
    <property type="entry name" value="Integrase_catalytic"/>
</dbReference>
<dbReference type="InterPro" id="IPR050808">
    <property type="entry name" value="Phage_Integrase"/>
</dbReference>
<dbReference type="EMBL" id="JBHUFC010000002">
    <property type="protein sequence ID" value="MFD1786520.1"/>
    <property type="molecule type" value="Genomic_DNA"/>
</dbReference>
<dbReference type="CDD" id="cd00801">
    <property type="entry name" value="INT_P4_C"/>
    <property type="match status" value="1"/>
</dbReference>
<dbReference type="InterPro" id="IPR044068">
    <property type="entry name" value="CB"/>
</dbReference>
<evidence type="ECO:0000256" key="3">
    <source>
        <dbReference type="ARBA" id="ARBA00023125"/>
    </source>
</evidence>
<comment type="caution">
    <text evidence="8">The sequence shown here is derived from an EMBL/GenBank/DDBJ whole genome shotgun (WGS) entry which is preliminary data.</text>
</comment>
<proteinExistence type="inferred from homology"/>
<dbReference type="Gene3D" id="1.10.150.130">
    <property type="match status" value="1"/>
</dbReference>
<sequence>MPLTDKAVQSAKAGPKPRKIADEKGLFVLVQPSGGKLWRLKYRHLGKEKKLSLGRYPEVSLKEARERRDAARKIIADGIDPSQTARAAKIAAVQREAMTFKLVATEYIDKIEAEGRAAVTVSKSRWLLTLLEPSIGHLAVDAITPAELLAALRKVERKGHLETARRMRSLASRVFRYAVATSRAAGDPASVLQGALTAPVVKHHAALIEPAKVGALLRAIDGYDGQPMTKLALKLAPLVHLRPIELRTAKWNEIDIEQAIWRIPASKMKMRKMHHVPLCKQALSILKEAKSLTSRFEYVFSSLYPGTRPMSENTLNAALRRLGYSGDEMTSHGFKSIASTLLNESGLWSSDAIERALAHNDRDTVRAAYHRGQHWDERVRMAQWWADYLDGLRSSIPT</sequence>
<dbReference type="Gene3D" id="3.30.160.390">
    <property type="entry name" value="Integrase, DNA-binding domain"/>
    <property type="match status" value="1"/>
</dbReference>
<keyword evidence="3 5" id="KW-0238">DNA-binding</keyword>